<keyword evidence="1" id="KW-0812">Transmembrane</keyword>
<feature type="transmembrane region" description="Helical" evidence="1">
    <location>
        <begin position="41"/>
        <end position="63"/>
    </location>
</feature>
<keyword evidence="1" id="KW-0472">Membrane</keyword>
<organism evidence="2 3">
    <name type="scientific">Vitreoscilla massiliensis</name>
    <dbReference type="NCBI Taxonomy" id="1689272"/>
    <lineage>
        <taxon>Bacteria</taxon>
        <taxon>Pseudomonadati</taxon>
        <taxon>Pseudomonadota</taxon>
        <taxon>Betaproteobacteria</taxon>
        <taxon>Neisseriales</taxon>
        <taxon>Neisseriaceae</taxon>
        <taxon>Vitreoscilla</taxon>
    </lineage>
</organism>
<protein>
    <submittedName>
        <fullName evidence="2">Uncharacterized protein</fullName>
    </submittedName>
</protein>
<evidence type="ECO:0000313" key="2">
    <source>
        <dbReference type="EMBL" id="UOO91097.1"/>
    </source>
</evidence>
<dbReference type="RefSeq" id="WP_058305137.1">
    <property type="nucleotide sequence ID" value="NZ_CABKVG010000006.1"/>
</dbReference>
<evidence type="ECO:0000313" key="3">
    <source>
        <dbReference type="Proteomes" id="UP000832011"/>
    </source>
</evidence>
<feature type="transmembrane region" description="Helical" evidence="1">
    <location>
        <begin position="75"/>
        <end position="98"/>
    </location>
</feature>
<proteinExistence type="predicted"/>
<keyword evidence="1" id="KW-1133">Transmembrane helix</keyword>
<name>A0ABY4E6L6_9NEIS</name>
<sequence>MLLVFLMFALAWWQAQTSEPKQPWFYAAVLTGINALLSLLFGTPLLPVLISAVIMGLIFWLYYFLLDHFTDNVALWWLILLLFPASMLILPVALIRVLS</sequence>
<gene>
    <name evidence="2" type="ORF">LVJ82_09060</name>
</gene>
<keyword evidence="3" id="KW-1185">Reference proteome</keyword>
<dbReference type="EMBL" id="CP091511">
    <property type="protein sequence ID" value="UOO91097.1"/>
    <property type="molecule type" value="Genomic_DNA"/>
</dbReference>
<evidence type="ECO:0000256" key="1">
    <source>
        <dbReference type="SAM" id="Phobius"/>
    </source>
</evidence>
<accession>A0ABY4E6L6</accession>
<reference evidence="2 3" key="1">
    <citation type="journal article" date="2022" name="Res Sq">
        <title>Evolution of multicellular longitudinally dividing oral cavity symbionts (Neisseriaceae).</title>
        <authorList>
            <person name="Nyongesa S."/>
            <person name="Weber P."/>
            <person name="Bernet E."/>
            <person name="Pullido F."/>
            <person name="Nieckarz M."/>
            <person name="Delaby M."/>
            <person name="Nieves C."/>
            <person name="Viehboeck T."/>
            <person name="Krause N."/>
            <person name="Rivera-Millot A."/>
            <person name="Nakamura A."/>
            <person name="Vischer N."/>
            <person name="VanNieuwenhze M."/>
            <person name="Brun Y."/>
            <person name="Cava F."/>
            <person name="Bulgheresi S."/>
            <person name="Veyrier F."/>
        </authorList>
    </citation>
    <scope>NUCLEOTIDE SEQUENCE [LARGE SCALE GENOMIC DNA]</scope>
    <source>
        <strain evidence="2 3">SN4</strain>
    </source>
</reference>
<dbReference type="Proteomes" id="UP000832011">
    <property type="component" value="Chromosome"/>
</dbReference>